<evidence type="ECO:0000313" key="3">
    <source>
        <dbReference type="Proteomes" id="UP000650466"/>
    </source>
</evidence>
<gene>
    <name evidence="2" type="ORF">ICC18_31030</name>
</gene>
<comment type="caution">
    <text evidence="2">The sequence shown here is derived from an EMBL/GenBank/DDBJ whole genome shotgun (WGS) entry which is preliminary data.</text>
</comment>
<protein>
    <submittedName>
        <fullName evidence="2">Cupin domain-containing protein</fullName>
    </submittedName>
</protein>
<dbReference type="EMBL" id="JACVVD010000020">
    <property type="protein sequence ID" value="MBD0384479.1"/>
    <property type="molecule type" value="Genomic_DNA"/>
</dbReference>
<dbReference type="PANTHER" id="PTHR36114:SF1">
    <property type="entry name" value="16.7 KDA PROTEIN IN WHIE LOCUS"/>
    <property type="match status" value="1"/>
</dbReference>
<organism evidence="2 3">
    <name type="scientific">Paenibacillus sedimenti</name>
    <dbReference type="NCBI Taxonomy" id="2770274"/>
    <lineage>
        <taxon>Bacteria</taxon>
        <taxon>Bacillati</taxon>
        <taxon>Bacillota</taxon>
        <taxon>Bacilli</taxon>
        <taxon>Bacillales</taxon>
        <taxon>Paenibacillaceae</taxon>
        <taxon>Paenibacillus</taxon>
    </lineage>
</organism>
<name>A0A926KYJ8_9BACL</name>
<dbReference type="Proteomes" id="UP000650466">
    <property type="component" value="Unassembled WGS sequence"/>
</dbReference>
<accession>A0A926KYJ8</accession>
<dbReference type="Gene3D" id="2.60.120.10">
    <property type="entry name" value="Jelly Rolls"/>
    <property type="match status" value="1"/>
</dbReference>
<dbReference type="AlphaFoldDB" id="A0A926KYJ8"/>
<dbReference type="InterPro" id="IPR013096">
    <property type="entry name" value="Cupin_2"/>
</dbReference>
<reference evidence="2" key="1">
    <citation type="submission" date="2020-09" db="EMBL/GenBank/DDBJ databases">
        <title>Draft Genome Sequence of Paenibacillus sp. WST5.</title>
        <authorList>
            <person name="Bao Z."/>
        </authorList>
    </citation>
    <scope>NUCLEOTIDE SEQUENCE</scope>
    <source>
        <strain evidence="2">WST5</strain>
    </source>
</reference>
<feature type="domain" description="Cupin type-2" evidence="1">
    <location>
        <begin position="39"/>
        <end position="89"/>
    </location>
</feature>
<dbReference type="InterPro" id="IPR052044">
    <property type="entry name" value="PKS_Associated_Protein"/>
</dbReference>
<dbReference type="SUPFAM" id="SSF51182">
    <property type="entry name" value="RmlC-like cupins"/>
    <property type="match status" value="1"/>
</dbReference>
<dbReference type="PANTHER" id="PTHR36114">
    <property type="entry name" value="16.7 KDA PROTEIN IN WHIE LOCUS"/>
    <property type="match status" value="1"/>
</dbReference>
<dbReference type="Pfam" id="PF07883">
    <property type="entry name" value="Cupin_2"/>
    <property type="match status" value="1"/>
</dbReference>
<proteinExistence type="predicted"/>
<dbReference type="InterPro" id="IPR014710">
    <property type="entry name" value="RmlC-like_jellyroll"/>
</dbReference>
<evidence type="ECO:0000313" key="2">
    <source>
        <dbReference type="EMBL" id="MBD0384479.1"/>
    </source>
</evidence>
<sequence>MKKINVFEATKDIQEYTNFVISEVNDHVLRAAVIDGEYHWHKHEDCDELFLVIEGELIIDFEDQTVVLNQGDVFTIPRDVVHRTRSNGRTVNLCFEKADNDISGD</sequence>
<dbReference type="InterPro" id="IPR011051">
    <property type="entry name" value="RmlC_Cupin_sf"/>
</dbReference>
<keyword evidence="3" id="KW-1185">Reference proteome</keyword>
<dbReference type="CDD" id="cd02226">
    <property type="entry name" value="cupin_YdbB-like"/>
    <property type="match status" value="1"/>
</dbReference>
<dbReference type="RefSeq" id="WP_188178287.1">
    <property type="nucleotide sequence ID" value="NZ_JACVVD010000020.1"/>
</dbReference>
<evidence type="ECO:0000259" key="1">
    <source>
        <dbReference type="Pfam" id="PF07883"/>
    </source>
</evidence>